<feature type="transmembrane region" description="Helical" evidence="17">
    <location>
        <begin position="133"/>
        <end position="153"/>
    </location>
</feature>
<comment type="subcellular location">
    <subcellularLocation>
        <location evidence="1 17">Cell membrane</location>
        <topology evidence="1 17">Multi-pass membrane protein</topology>
    </subcellularLocation>
</comment>
<evidence type="ECO:0000256" key="16">
    <source>
        <dbReference type="ARBA" id="ARBA00047594"/>
    </source>
</evidence>
<comment type="catalytic activity">
    <reaction evidence="16 17">
        <text>di-trans,octa-cis-undecaprenyl diphosphate + H2O = di-trans,octa-cis-undecaprenyl phosphate + phosphate + H(+)</text>
        <dbReference type="Rhea" id="RHEA:28094"/>
        <dbReference type="ChEBI" id="CHEBI:15377"/>
        <dbReference type="ChEBI" id="CHEBI:15378"/>
        <dbReference type="ChEBI" id="CHEBI:43474"/>
        <dbReference type="ChEBI" id="CHEBI:58405"/>
        <dbReference type="ChEBI" id="CHEBI:60392"/>
        <dbReference type="EC" id="3.6.1.27"/>
    </reaction>
</comment>
<dbReference type="GO" id="GO:0050380">
    <property type="term" value="F:undecaprenyl-diphosphatase activity"/>
    <property type="evidence" value="ECO:0007669"/>
    <property type="project" value="UniProtKB-UniRule"/>
</dbReference>
<dbReference type="RefSeq" id="WP_193736961.1">
    <property type="nucleotide sequence ID" value="NZ_CP063304.1"/>
</dbReference>
<feature type="transmembrane region" description="Helical" evidence="17">
    <location>
        <begin position="108"/>
        <end position="126"/>
    </location>
</feature>
<keyword evidence="19" id="KW-1185">Reference proteome</keyword>
<evidence type="ECO:0000256" key="8">
    <source>
        <dbReference type="ARBA" id="ARBA00022960"/>
    </source>
</evidence>
<keyword evidence="12 17" id="KW-0046">Antibiotic resistance</keyword>
<evidence type="ECO:0000256" key="4">
    <source>
        <dbReference type="ARBA" id="ARBA00021581"/>
    </source>
</evidence>
<dbReference type="PANTHER" id="PTHR30622:SF2">
    <property type="entry name" value="UNDECAPRENYL-DIPHOSPHATASE"/>
    <property type="match status" value="1"/>
</dbReference>
<dbReference type="GO" id="GO:0005886">
    <property type="term" value="C:plasma membrane"/>
    <property type="evidence" value="ECO:0007669"/>
    <property type="project" value="UniProtKB-SubCell"/>
</dbReference>
<dbReference type="GO" id="GO:0008360">
    <property type="term" value="P:regulation of cell shape"/>
    <property type="evidence" value="ECO:0007669"/>
    <property type="project" value="UniProtKB-KW"/>
</dbReference>
<name>A0A7M2RM76_9FIRM</name>
<organism evidence="18 19">
    <name type="scientific">Blautia liquoris</name>
    <dbReference type="NCBI Taxonomy" id="2779518"/>
    <lineage>
        <taxon>Bacteria</taxon>
        <taxon>Bacillati</taxon>
        <taxon>Bacillota</taxon>
        <taxon>Clostridia</taxon>
        <taxon>Lachnospirales</taxon>
        <taxon>Lachnospiraceae</taxon>
        <taxon>Blautia</taxon>
    </lineage>
</organism>
<feature type="transmembrane region" description="Helical" evidence="17">
    <location>
        <begin position="270"/>
        <end position="290"/>
    </location>
</feature>
<keyword evidence="8 17" id="KW-0133">Cell shape</keyword>
<dbReference type="KEGG" id="bliq:INP51_06855"/>
<dbReference type="GO" id="GO:0009252">
    <property type="term" value="P:peptidoglycan biosynthetic process"/>
    <property type="evidence" value="ECO:0007669"/>
    <property type="project" value="UniProtKB-KW"/>
</dbReference>
<feature type="transmembrane region" description="Helical" evidence="17">
    <location>
        <begin position="173"/>
        <end position="199"/>
    </location>
</feature>
<evidence type="ECO:0000256" key="17">
    <source>
        <dbReference type="HAMAP-Rule" id="MF_01006"/>
    </source>
</evidence>
<evidence type="ECO:0000256" key="6">
    <source>
        <dbReference type="ARBA" id="ARBA00022692"/>
    </source>
</evidence>
<evidence type="ECO:0000256" key="9">
    <source>
        <dbReference type="ARBA" id="ARBA00022984"/>
    </source>
</evidence>
<keyword evidence="10 17" id="KW-1133">Transmembrane helix</keyword>
<reference evidence="18 19" key="1">
    <citation type="submission" date="2020-10" db="EMBL/GenBank/DDBJ databases">
        <title>Blautia liquoris sp.nov., isolated from the mud in a fermentation cellar used for the production of Chinese strong-flavoured liquor.</title>
        <authorList>
            <person name="Lu L."/>
        </authorList>
    </citation>
    <scope>NUCLEOTIDE SEQUENCE [LARGE SCALE GENOMIC DNA]</scope>
    <source>
        <strain evidence="18 19">LZLJ-3</strain>
    </source>
</reference>
<dbReference type="EC" id="3.6.1.27" evidence="3 17"/>
<evidence type="ECO:0000256" key="15">
    <source>
        <dbReference type="ARBA" id="ARBA00032932"/>
    </source>
</evidence>
<dbReference type="GO" id="GO:0046677">
    <property type="term" value="P:response to antibiotic"/>
    <property type="evidence" value="ECO:0007669"/>
    <property type="project" value="UniProtKB-UniRule"/>
</dbReference>
<evidence type="ECO:0000313" key="18">
    <source>
        <dbReference type="EMBL" id="QOV20647.1"/>
    </source>
</evidence>
<feature type="transmembrane region" description="Helical" evidence="17">
    <location>
        <begin position="211"/>
        <end position="228"/>
    </location>
</feature>
<gene>
    <name evidence="17" type="primary">uppP</name>
    <name evidence="18" type="ORF">INP51_06855</name>
</gene>
<dbReference type="InterPro" id="IPR003824">
    <property type="entry name" value="UppP"/>
</dbReference>
<evidence type="ECO:0000256" key="5">
    <source>
        <dbReference type="ARBA" id="ARBA00022475"/>
    </source>
</evidence>
<dbReference type="EMBL" id="CP063304">
    <property type="protein sequence ID" value="QOV20647.1"/>
    <property type="molecule type" value="Genomic_DNA"/>
</dbReference>
<dbReference type="Proteomes" id="UP000593601">
    <property type="component" value="Chromosome"/>
</dbReference>
<keyword evidence="7 17" id="KW-0378">Hydrolase</keyword>
<comment type="miscellaneous">
    <text evidence="17">Bacitracin is thought to be involved in the inhibition of peptidoglycan synthesis by sequestering undecaprenyl diphosphate, thereby reducing the pool of lipid carrier available.</text>
</comment>
<keyword evidence="5 17" id="KW-1003">Cell membrane</keyword>
<evidence type="ECO:0000256" key="11">
    <source>
        <dbReference type="ARBA" id="ARBA00023136"/>
    </source>
</evidence>
<dbReference type="GO" id="GO:0071555">
    <property type="term" value="P:cell wall organization"/>
    <property type="evidence" value="ECO:0007669"/>
    <property type="project" value="UniProtKB-KW"/>
</dbReference>
<evidence type="ECO:0000256" key="14">
    <source>
        <dbReference type="ARBA" id="ARBA00032707"/>
    </source>
</evidence>
<evidence type="ECO:0000256" key="3">
    <source>
        <dbReference type="ARBA" id="ARBA00012374"/>
    </source>
</evidence>
<evidence type="ECO:0000256" key="12">
    <source>
        <dbReference type="ARBA" id="ARBA00023251"/>
    </source>
</evidence>
<comment type="similarity">
    <text evidence="2 17">Belongs to the UppP family.</text>
</comment>
<evidence type="ECO:0000256" key="13">
    <source>
        <dbReference type="ARBA" id="ARBA00023316"/>
    </source>
</evidence>
<sequence>MAAWQAFLLGLVQGITEFLPISSSGHVVLLEHLLGIELNNRILFGALLHIGTLIPVILVFKRDIKRLFWGMIHIFVDLIKNFTIWFHNKKHRDDVRYRKILSTNYRKFTVLILISLIPTAVIGYILQKMASRAFDNLLAPAIGFFITAILLLVTEVASNQAEKSPKDTKYRDAVIIGVFQGFSVFPGLSRAGATLSAGFLCGFSRKYAIKYSYIMMIPTVLGAIVVELQNNTSRVSISDVGNYILGIAAASAAGYVAIRFMLSMVRQKKLRYFSAYCILVGVAAVAVNFFM</sequence>
<keyword evidence="11 17" id="KW-0472">Membrane</keyword>
<feature type="transmembrane region" description="Helical" evidence="17">
    <location>
        <begin position="240"/>
        <end position="258"/>
    </location>
</feature>
<keyword evidence="13 17" id="KW-0961">Cell wall biogenesis/degradation</keyword>
<evidence type="ECO:0000256" key="7">
    <source>
        <dbReference type="ARBA" id="ARBA00022801"/>
    </source>
</evidence>
<dbReference type="AlphaFoldDB" id="A0A7M2RM76"/>
<evidence type="ECO:0000256" key="2">
    <source>
        <dbReference type="ARBA" id="ARBA00010621"/>
    </source>
</evidence>
<accession>A0A7M2RM76</accession>
<comment type="function">
    <text evidence="17">Catalyzes the dephosphorylation of undecaprenyl diphosphate (UPP). Confers resistance to bacitracin.</text>
</comment>
<evidence type="ECO:0000256" key="10">
    <source>
        <dbReference type="ARBA" id="ARBA00022989"/>
    </source>
</evidence>
<keyword evidence="9 17" id="KW-0573">Peptidoglycan synthesis</keyword>
<keyword evidence="6 17" id="KW-0812">Transmembrane</keyword>
<dbReference type="Pfam" id="PF02673">
    <property type="entry name" value="BacA"/>
    <property type="match status" value="1"/>
</dbReference>
<proteinExistence type="inferred from homology"/>
<evidence type="ECO:0000313" key="19">
    <source>
        <dbReference type="Proteomes" id="UP000593601"/>
    </source>
</evidence>
<dbReference type="HAMAP" id="MF_01006">
    <property type="entry name" value="Undec_diphosphatase"/>
    <property type="match status" value="1"/>
</dbReference>
<protein>
    <recommendedName>
        <fullName evidence="4 17">Undecaprenyl-diphosphatase</fullName>
        <ecNumber evidence="3 17">3.6.1.27</ecNumber>
    </recommendedName>
    <alternativeName>
        <fullName evidence="15 17">Bacitracin resistance protein</fullName>
    </alternativeName>
    <alternativeName>
        <fullName evidence="14 17">Undecaprenyl pyrophosphate phosphatase</fullName>
    </alternativeName>
</protein>
<feature type="transmembrane region" description="Helical" evidence="17">
    <location>
        <begin position="38"/>
        <end position="60"/>
    </location>
</feature>
<evidence type="ECO:0000256" key="1">
    <source>
        <dbReference type="ARBA" id="ARBA00004651"/>
    </source>
</evidence>
<dbReference type="PANTHER" id="PTHR30622">
    <property type="entry name" value="UNDECAPRENYL-DIPHOSPHATASE"/>
    <property type="match status" value="1"/>
</dbReference>